<evidence type="ECO:0000313" key="4">
    <source>
        <dbReference type="Proteomes" id="UP000008141"/>
    </source>
</evidence>
<dbReference type="PANTHER" id="PTHR42912:SF81">
    <property type="entry name" value="METHYLTRANSFERASE DOMAIN-CONTAINING PROTEIN"/>
    <property type="match status" value="1"/>
</dbReference>
<gene>
    <name evidence="3" type="ORF">CHLNCDRAFT_145276</name>
</gene>
<sequence length="476" mass="52318">MLGLSPASCRPRPASSGSYRRSTPVRAMLEQWVTQEDGRVRSNATAAAAAAPEQAVKPGDDDRTRFQLHFSVDMWRSFYPSRWLEASIDNEAAPLQDRIQAFTDTLSNAVSTAGILGSTDAARFWAYHLTRSGFFMIQGVASLLATRQAIGQNSQSQALTRFETMFRRGWAGPLTEALLTFYQDFENIKAGADAGQPEQIWLRSSLLPDYFQNTFHYQTDGWLSAESAKVYETSTETLFVGRQDAMQRSTLVPLREFMEGKDASQLKALEIGAGTGRFATFVKDNYPALQLTVSDLSPFYLSEARSNMQYWKKMRASDAQLGGLDGTGVTFLQTAAEKLDVPDSSQDIVYAVYLFHELPADVRRQAIKEMARVTKPGGIVILTDSAQLGDRLVYDDTLGRFSDFNEPFYCDYIATPLGPLFEEAGLQCGIKLVASTTKTLSFRKPVEGDMFALGGNAAAAATAAAAEVAAEAQEDE</sequence>
<dbReference type="PANTHER" id="PTHR42912">
    <property type="entry name" value="METHYLTRANSFERASE"/>
    <property type="match status" value="1"/>
</dbReference>
<evidence type="ECO:0000313" key="3">
    <source>
        <dbReference type="EMBL" id="EFN55961.1"/>
    </source>
</evidence>
<dbReference type="InParanoid" id="E1ZE32"/>
<accession>E1ZE32</accession>
<dbReference type="RefSeq" id="XP_005848063.1">
    <property type="nucleotide sequence ID" value="XM_005848001.1"/>
</dbReference>
<dbReference type="InterPro" id="IPR050508">
    <property type="entry name" value="Methyltransf_Superfamily"/>
</dbReference>
<dbReference type="CDD" id="cd02440">
    <property type="entry name" value="AdoMet_MTases"/>
    <property type="match status" value="1"/>
</dbReference>
<dbReference type="GeneID" id="17355367"/>
<keyword evidence="4" id="KW-1185">Reference proteome</keyword>
<dbReference type="InterPro" id="IPR041698">
    <property type="entry name" value="Methyltransf_25"/>
</dbReference>
<dbReference type="Pfam" id="PF13649">
    <property type="entry name" value="Methyltransf_25"/>
    <property type="match status" value="1"/>
</dbReference>
<dbReference type="InterPro" id="IPR029063">
    <property type="entry name" value="SAM-dependent_MTases_sf"/>
</dbReference>
<evidence type="ECO:0000259" key="2">
    <source>
        <dbReference type="Pfam" id="PF13649"/>
    </source>
</evidence>
<dbReference type="OrthoDB" id="3647at2759"/>
<dbReference type="Proteomes" id="UP000008141">
    <property type="component" value="Unassembled WGS sequence"/>
</dbReference>
<dbReference type="KEGG" id="cvr:CHLNCDRAFT_145276"/>
<dbReference type="OMA" id="AYWAYHT"/>
<proteinExistence type="predicted"/>
<reference evidence="3 4" key="1">
    <citation type="journal article" date="2010" name="Plant Cell">
        <title>The Chlorella variabilis NC64A genome reveals adaptation to photosymbiosis, coevolution with viruses, and cryptic sex.</title>
        <authorList>
            <person name="Blanc G."/>
            <person name="Duncan G."/>
            <person name="Agarkova I."/>
            <person name="Borodovsky M."/>
            <person name="Gurnon J."/>
            <person name="Kuo A."/>
            <person name="Lindquist E."/>
            <person name="Lucas S."/>
            <person name="Pangilinan J."/>
            <person name="Polle J."/>
            <person name="Salamov A."/>
            <person name="Terry A."/>
            <person name="Yamada T."/>
            <person name="Dunigan D.D."/>
            <person name="Grigoriev I.V."/>
            <person name="Claverie J.M."/>
            <person name="Van Etten J.L."/>
        </authorList>
    </citation>
    <scope>NUCLEOTIDE SEQUENCE [LARGE SCALE GENOMIC DNA]</scope>
    <source>
        <strain evidence="3 4">NC64A</strain>
    </source>
</reference>
<feature type="compositionally biased region" description="Low complexity" evidence="1">
    <location>
        <begin position="1"/>
        <end position="18"/>
    </location>
</feature>
<dbReference type="eggNOG" id="ENOG502QVUA">
    <property type="taxonomic scope" value="Eukaryota"/>
</dbReference>
<organism evidence="4">
    <name type="scientific">Chlorella variabilis</name>
    <name type="common">Green alga</name>
    <dbReference type="NCBI Taxonomy" id="554065"/>
    <lineage>
        <taxon>Eukaryota</taxon>
        <taxon>Viridiplantae</taxon>
        <taxon>Chlorophyta</taxon>
        <taxon>core chlorophytes</taxon>
        <taxon>Trebouxiophyceae</taxon>
        <taxon>Chlorellales</taxon>
        <taxon>Chlorellaceae</taxon>
        <taxon>Chlorella clade</taxon>
        <taxon>Chlorella</taxon>
    </lineage>
</organism>
<evidence type="ECO:0000256" key="1">
    <source>
        <dbReference type="SAM" id="MobiDB-lite"/>
    </source>
</evidence>
<feature type="domain" description="Methyltransferase" evidence="2">
    <location>
        <begin position="269"/>
        <end position="378"/>
    </location>
</feature>
<protein>
    <recommendedName>
        <fullName evidence="2">Methyltransferase domain-containing protein</fullName>
    </recommendedName>
</protein>
<dbReference type="GO" id="GO:0008757">
    <property type="term" value="F:S-adenosylmethionine-dependent methyltransferase activity"/>
    <property type="evidence" value="ECO:0007669"/>
    <property type="project" value="InterPro"/>
</dbReference>
<dbReference type="EMBL" id="GL433843">
    <property type="protein sequence ID" value="EFN55961.1"/>
    <property type="molecule type" value="Genomic_DNA"/>
</dbReference>
<dbReference type="SUPFAM" id="SSF53335">
    <property type="entry name" value="S-adenosyl-L-methionine-dependent methyltransferases"/>
    <property type="match status" value="1"/>
</dbReference>
<dbReference type="Gene3D" id="3.40.50.150">
    <property type="entry name" value="Vaccinia Virus protein VP39"/>
    <property type="match status" value="1"/>
</dbReference>
<feature type="region of interest" description="Disordered" evidence="1">
    <location>
        <begin position="1"/>
        <end position="21"/>
    </location>
</feature>
<name>E1ZE32_CHLVA</name>
<dbReference type="AlphaFoldDB" id="E1ZE32"/>